<gene>
    <name evidence="2" type="ORF">METZ01_LOCUS122882</name>
</gene>
<dbReference type="Gene3D" id="2.40.50.90">
    <property type="match status" value="1"/>
</dbReference>
<name>A0A381XZ47_9ZZZZ</name>
<evidence type="ECO:0000259" key="1">
    <source>
        <dbReference type="PROSITE" id="PS50830"/>
    </source>
</evidence>
<protein>
    <recommendedName>
        <fullName evidence="1">TNase-like domain-containing protein</fullName>
    </recommendedName>
</protein>
<dbReference type="InterPro" id="IPR016071">
    <property type="entry name" value="Staphylococal_nuclease_OB-fold"/>
</dbReference>
<organism evidence="2">
    <name type="scientific">marine metagenome</name>
    <dbReference type="NCBI Taxonomy" id="408172"/>
    <lineage>
        <taxon>unclassified sequences</taxon>
        <taxon>metagenomes</taxon>
        <taxon>ecological metagenomes</taxon>
    </lineage>
</organism>
<proteinExistence type="predicted"/>
<dbReference type="SMART" id="SM00318">
    <property type="entry name" value="SNc"/>
    <property type="match status" value="1"/>
</dbReference>
<evidence type="ECO:0000313" key="2">
    <source>
        <dbReference type="EMBL" id="SVA70028.1"/>
    </source>
</evidence>
<sequence length="138" mass="15866">MYEYRAKVIKVIDGDTIDVDIDLGFGVILAKQRIRLYGIDTPESRTSDKVEKFYGKISSAFMKDHCPRGSYITLRTYLDSKGKYGRILGEIIVDDKNLNKLMVEKSLAVEYYGQSKSEIAKEHQVNRMNLNREGIKYS</sequence>
<dbReference type="PROSITE" id="PS50830">
    <property type="entry name" value="TNASE_3"/>
    <property type="match status" value="1"/>
</dbReference>
<feature type="domain" description="TNase-like" evidence="1">
    <location>
        <begin position="2"/>
        <end position="138"/>
    </location>
</feature>
<reference evidence="2" key="1">
    <citation type="submission" date="2018-05" db="EMBL/GenBank/DDBJ databases">
        <authorList>
            <person name="Lanie J.A."/>
            <person name="Ng W.-L."/>
            <person name="Kazmierczak K.M."/>
            <person name="Andrzejewski T.M."/>
            <person name="Davidsen T.M."/>
            <person name="Wayne K.J."/>
            <person name="Tettelin H."/>
            <person name="Glass J.I."/>
            <person name="Rusch D."/>
            <person name="Podicherti R."/>
            <person name="Tsui H.-C.T."/>
            <person name="Winkler M.E."/>
        </authorList>
    </citation>
    <scope>NUCLEOTIDE SEQUENCE</scope>
</reference>
<accession>A0A381XZ47</accession>
<dbReference type="SUPFAM" id="SSF50199">
    <property type="entry name" value="Staphylococcal nuclease"/>
    <property type="match status" value="1"/>
</dbReference>
<dbReference type="EMBL" id="UINC01016905">
    <property type="protein sequence ID" value="SVA70028.1"/>
    <property type="molecule type" value="Genomic_DNA"/>
</dbReference>
<dbReference type="AlphaFoldDB" id="A0A381XZ47"/>
<dbReference type="InterPro" id="IPR035437">
    <property type="entry name" value="SNase_OB-fold_sf"/>
</dbReference>
<dbReference type="Pfam" id="PF00565">
    <property type="entry name" value="SNase"/>
    <property type="match status" value="1"/>
</dbReference>